<dbReference type="CDD" id="cd17942">
    <property type="entry name" value="DEADc_DDX18"/>
    <property type="match status" value="1"/>
</dbReference>
<evidence type="ECO:0000256" key="8">
    <source>
        <dbReference type="PROSITE-ProRule" id="PRU00552"/>
    </source>
</evidence>
<evidence type="ECO:0000256" key="10">
    <source>
        <dbReference type="RuleBase" id="RU365068"/>
    </source>
</evidence>
<evidence type="ECO:0000259" key="12">
    <source>
        <dbReference type="PROSITE" id="PS51192"/>
    </source>
</evidence>
<dbReference type="CDD" id="cd18787">
    <property type="entry name" value="SF2_C_DEAD"/>
    <property type="match status" value="1"/>
</dbReference>
<dbReference type="PANTHER" id="PTHR24031">
    <property type="entry name" value="RNA HELICASE"/>
    <property type="match status" value="1"/>
</dbReference>
<dbReference type="PROSITE" id="PS51192">
    <property type="entry name" value="HELICASE_ATP_BIND_1"/>
    <property type="match status" value="1"/>
</dbReference>
<feature type="compositionally biased region" description="Acidic residues" evidence="11">
    <location>
        <begin position="68"/>
        <end position="80"/>
    </location>
</feature>
<dbReference type="EMBL" id="HBHQ01000606">
    <property type="protein sequence ID" value="CAD9808555.1"/>
    <property type="molecule type" value="Transcribed_RNA"/>
</dbReference>
<dbReference type="InterPro" id="IPR025313">
    <property type="entry name" value="SPB4-like_CTE"/>
</dbReference>
<keyword evidence="4 9" id="KW-0067">ATP-binding</keyword>
<feature type="region of interest" description="Disordered" evidence="11">
    <location>
        <begin position="575"/>
        <end position="619"/>
    </location>
</feature>
<feature type="compositionally biased region" description="Basic residues" evidence="11">
    <location>
        <begin position="14"/>
        <end position="29"/>
    </location>
</feature>
<keyword evidence="2 9" id="KW-0378">Hydrolase</keyword>
<accession>A0A6T7F7A1</accession>
<dbReference type="GO" id="GO:0005524">
    <property type="term" value="F:ATP binding"/>
    <property type="evidence" value="ECO:0007669"/>
    <property type="project" value="UniProtKB-UniRule"/>
</dbReference>
<comment type="domain">
    <text evidence="10">The Q motif is unique to and characteristic of the DEAD box family of RNA helicases and controls ATP binding and hydrolysis.</text>
</comment>
<gene>
    <name evidence="15" type="ORF">ASEP1449_LOCUS377</name>
    <name evidence="16" type="ORF">ASEP1449_LOCUS378</name>
</gene>
<evidence type="ECO:0000256" key="4">
    <source>
        <dbReference type="ARBA" id="ARBA00022840"/>
    </source>
</evidence>
<dbReference type="GO" id="GO:0003723">
    <property type="term" value="F:RNA binding"/>
    <property type="evidence" value="ECO:0007669"/>
    <property type="project" value="UniProtKB-UniRule"/>
</dbReference>
<feature type="compositionally biased region" description="Basic and acidic residues" evidence="11">
    <location>
        <begin position="92"/>
        <end position="114"/>
    </location>
</feature>
<keyword evidence="3 9" id="KW-0347">Helicase</keyword>
<dbReference type="Pfam" id="PF00270">
    <property type="entry name" value="DEAD"/>
    <property type="match status" value="1"/>
</dbReference>
<evidence type="ECO:0000256" key="7">
    <source>
        <dbReference type="ARBA" id="ARBA00047984"/>
    </source>
</evidence>
<dbReference type="SUPFAM" id="SSF52540">
    <property type="entry name" value="P-loop containing nucleoside triphosphate hydrolases"/>
    <property type="match status" value="2"/>
</dbReference>
<name>A0A6T7F7A1_9STRA</name>
<dbReference type="SMART" id="SM01178">
    <property type="entry name" value="DUF4217"/>
    <property type="match status" value="1"/>
</dbReference>
<evidence type="ECO:0000256" key="5">
    <source>
        <dbReference type="ARBA" id="ARBA00022884"/>
    </source>
</evidence>
<feature type="compositionally biased region" description="Acidic residues" evidence="11">
    <location>
        <begin position="41"/>
        <end position="56"/>
    </location>
</feature>
<dbReference type="SMART" id="SM00490">
    <property type="entry name" value="HELICc"/>
    <property type="match status" value="1"/>
</dbReference>
<evidence type="ECO:0000313" key="15">
    <source>
        <dbReference type="EMBL" id="CAD9808555.1"/>
    </source>
</evidence>
<dbReference type="InterPro" id="IPR000629">
    <property type="entry name" value="RNA-helicase_DEAD-box_CS"/>
</dbReference>
<dbReference type="EC" id="3.6.4.13" evidence="10"/>
<reference evidence="16" key="1">
    <citation type="submission" date="2021-01" db="EMBL/GenBank/DDBJ databases">
        <authorList>
            <person name="Corre E."/>
            <person name="Pelletier E."/>
            <person name="Niang G."/>
            <person name="Scheremetjew M."/>
            <person name="Finn R."/>
            <person name="Kale V."/>
            <person name="Holt S."/>
            <person name="Cochrane G."/>
            <person name="Meng A."/>
            <person name="Brown T."/>
            <person name="Cohen L."/>
        </authorList>
    </citation>
    <scope>NUCLEOTIDE SEQUENCE</scope>
    <source>
        <strain evidence="16">CCMP2084</strain>
    </source>
</reference>
<dbReference type="InterPro" id="IPR014014">
    <property type="entry name" value="RNA_helicase_DEAD_Q_motif"/>
</dbReference>
<sequence length="619" mass="69064">MKYKLFLLTSLILQKKKPTMAKKQKSNASKRKEEEVKVEPEPEEESSSSDGDESEPSVEKATDKKDESEEEDSSGDEETSVEASKDSKKRKANVEKEEDDAKKPKGGDGDKPNFYDDQSATFDSLPLSEPTKLALASMEFTRMTQIQSKSIPALLSGKDLIGAAKTGSGKTLAFLIPVIELLHKARFSTRNGTGAIIISPTRELAMQIYGVCRDLCTAGKHSQTYGLVIGGANRRTEAERLAKGVNIMVATPGRLLDHLQNTKGFVFRNLLAFVMDEADRILEQGFEDDLRCILKLLPKERQTMLFSATNTKKVEDLARVSINQKTAIYVEVASETKLATAAGLEQGYVTCESEKRFLLLFTFLKKNKNKKIMVFFSSCNSVKYHGELLNYIDVPVMDIHGRQKQVKRTTTFFQFCKAKKGTLLCTDVAARGLDIPSVDWIIQFDPPDDPKEYIHRVGRTARGATGSGRALIFLTPEETGFLRYLKAARVTLNEYEFPTQKVSNVQSQLQRLIEKNYYLNRAARDAYRSYLLAYASHSNRDIFSVHELDLQAVGLAFGFTTPPRVDLAFSAKGDKVKGRHNGSKLKGDPKSKGLSNGHDFSASNPYGKRPKGDKRQFSH</sequence>
<dbReference type="PROSITE" id="PS00039">
    <property type="entry name" value="DEAD_ATP_HELICASE"/>
    <property type="match status" value="1"/>
</dbReference>
<evidence type="ECO:0000259" key="14">
    <source>
        <dbReference type="PROSITE" id="PS51195"/>
    </source>
</evidence>
<dbReference type="Pfam" id="PF13959">
    <property type="entry name" value="CTE_SPB4"/>
    <property type="match status" value="1"/>
</dbReference>
<comment type="catalytic activity">
    <reaction evidence="7 10">
        <text>ATP + H2O = ADP + phosphate + H(+)</text>
        <dbReference type="Rhea" id="RHEA:13065"/>
        <dbReference type="ChEBI" id="CHEBI:15377"/>
        <dbReference type="ChEBI" id="CHEBI:15378"/>
        <dbReference type="ChEBI" id="CHEBI:30616"/>
        <dbReference type="ChEBI" id="CHEBI:43474"/>
        <dbReference type="ChEBI" id="CHEBI:456216"/>
        <dbReference type="EC" id="3.6.4.13"/>
    </reaction>
</comment>
<dbReference type="FunFam" id="3.40.50.300:FF:000379">
    <property type="entry name" value="RNA helicase"/>
    <property type="match status" value="1"/>
</dbReference>
<dbReference type="PROSITE" id="PS51194">
    <property type="entry name" value="HELICASE_CTER"/>
    <property type="match status" value="1"/>
</dbReference>
<comment type="similarity">
    <text evidence="6">Belongs to the DEAD box helicase family. DDX18/HAS1 subfamily.</text>
</comment>
<dbReference type="Gene3D" id="3.40.50.300">
    <property type="entry name" value="P-loop containing nucleotide triphosphate hydrolases"/>
    <property type="match status" value="2"/>
</dbReference>
<evidence type="ECO:0000256" key="9">
    <source>
        <dbReference type="RuleBase" id="RU000492"/>
    </source>
</evidence>
<keyword evidence="1 9" id="KW-0547">Nucleotide-binding</keyword>
<feature type="short sequence motif" description="Q motif" evidence="8">
    <location>
        <begin position="120"/>
        <end position="148"/>
    </location>
</feature>
<dbReference type="InterPro" id="IPR014001">
    <property type="entry name" value="Helicase_ATP-bd"/>
</dbReference>
<dbReference type="EMBL" id="HBHQ01000607">
    <property type="protein sequence ID" value="CAD9808556.1"/>
    <property type="molecule type" value="Transcribed_RNA"/>
</dbReference>
<evidence type="ECO:0000259" key="13">
    <source>
        <dbReference type="PROSITE" id="PS51194"/>
    </source>
</evidence>
<evidence type="ECO:0000256" key="3">
    <source>
        <dbReference type="ARBA" id="ARBA00022806"/>
    </source>
</evidence>
<dbReference type="GO" id="GO:0016787">
    <property type="term" value="F:hydrolase activity"/>
    <property type="evidence" value="ECO:0007669"/>
    <property type="project" value="UniProtKB-KW"/>
</dbReference>
<dbReference type="InterPro" id="IPR044773">
    <property type="entry name" value="DDX18/Has1_DEADc"/>
</dbReference>
<proteinExistence type="inferred from homology"/>
<evidence type="ECO:0000313" key="16">
    <source>
        <dbReference type="EMBL" id="CAD9808556.1"/>
    </source>
</evidence>
<dbReference type="InterPro" id="IPR011545">
    <property type="entry name" value="DEAD/DEAH_box_helicase_dom"/>
</dbReference>
<evidence type="ECO:0000256" key="11">
    <source>
        <dbReference type="SAM" id="MobiDB-lite"/>
    </source>
</evidence>
<evidence type="ECO:0000256" key="6">
    <source>
        <dbReference type="ARBA" id="ARBA00024357"/>
    </source>
</evidence>
<keyword evidence="5 10" id="KW-0694">RNA-binding</keyword>
<comment type="function">
    <text evidence="10">RNA helicase.</text>
</comment>
<evidence type="ECO:0000256" key="2">
    <source>
        <dbReference type="ARBA" id="ARBA00022801"/>
    </source>
</evidence>
<dbReference type="PROSITE" id="PS51195">
    <property type="entry name" value="Q_MOTIF"/>
    <property type="match status" value="1"/>
</dbReference>
<dbReference type="Pfam" id="PF00271">
    <property type="entry name" value="Helicase_C"/>
    <property type="match status" value="1"/>
</dbReference>
<organism evidence="16">
    <name type="scientific">Attheya septentrionalis</name>
    <dbReference type="NCBI Taxonomy" id="420275"/>
    <lineage>
        <taxon>Eukaryota</taxon>
        <taxon>Sar</taxon>
        <taxon>Stramenopiles</taxon>
        <taxon>Ochrophyta</taxon>
        <taxon>Bacillariophyta</taxon>
        <taxon>Coscinodiscophyceae</taxon>
        <taxon>Chaetocerotophycidae</taxon>
        <taxon>Chaetocerotales</taxon>
        <taxon>Attheyaceae</taxon>
        <taxon>Attheya</taxon>
    </lineage>
</organism>
<feature type="compositionally biased region" description="Basic and acidic residues" evidence="11">
    <location>
        <begin position="57"/>
        <end position="67"/>
    </location>
</feature>
<feature type="compositionally biased region" description="Basic and acidic residues" evidence="11">
    <location>
        <begin position="30"/>
        <end position="40"/>
    </location>
</feature>
<feature type="domain" description="Helicase C-terminal" evidence="13">
    <location>
        <begin position="343"/>
        <end position="513"/>
    </location>
</feature>
<dbReference type="GO" id="GO:0003724">
    <property type="term" value="F:RNA helicase activity"/>
    <property type="evidence" value="ECO:0007669"/>
    <property type="project" value="UniProtKB-EC"/>
</dbReference>
<evidence type="ECO:0000256" key="1">
    <source>
        <dbReference type="ARBA" id="ARBA00022741"/>
    </source>
</evidence>
<dbReference type="AlphaFoldDB" id="A0A6T7F7A1"/>
<feature type="region of interest" description="Disordered" evidence="11">
    <location>
        <begin position="9"/>
        <end position="125"/>
    </location>
</feature>
<dbReference type="InterPro" id="IPR001650">
    <property type="entry name" value="Helicase_C-like"/>
</dbReference>
<feature type="domain" description="Helicase ATP-binding" evidence="12">
    <location>
        <begin position="151"/>
        <end position="328"/>
    </location>
</feature>
<dbReference type="SMART" id="SM00487">
    <property type="entry name" value="DEXDc"/>
    <property type="match status" value="1"/>
</dbReference>
<dbReference type="InterPro" id="IPR027417">
    <property type="entry name" value="P-loop_NTPase"/>
</dbReference>
<feature type="domain" description="DEAD-box RNA helicase Q" evidence="14">
    <location>
        <begin position="120"/>
        <end position="148"/>
    </location>
</feature>
<protein>
    <recommendedName>
        <fullName evidence="10">ATP-dependent RNA helicase</fullName>
        <ecNumber evidence="10">3.6.4.13</ecNumber>
    </recommendedName>
</protein>